<dbReference type="PANTHER" id="PTHR42789:SF1">
    <property type="entry name" value="D-ISOMER SPECIFIC 2-HYDROXYACID DEHYDROGENASE FAMILY PROTEIN (AFU_ORTHOLOGUE AFUA_6G10090)"/>
    <property type="match status" value="1"/>
</dbReference>
<dbReference type="SUPFAM" id="SSF51735">
    <property type="entry name" value="NAD(P)-binding Rossmann-fold domains"/>
    <property type="match status" value="1"/>
</dbReference>
<dbReference type="InterPro" id="IPR006140">
    <property type="entry name" value="D-isomer_DH_NAD-bd"/>
</dbReference>
<proteinExistence type="inferred from homology"/>
<evidence type="ECO:0000256" key="1">
    <source>
        <dbReference type="ARBA" id="ARBA00005854"/>
    </source>
</evidence>
<dbReference type="GO" id="GO:0051287">
    <property type="term" value="F:NAD binding"/>
    <property type="evidence" value="ECO:0007669"/>
    <property type="project" value="InterPro"/>
</dbReference>
<dbReference type="GO" id="GO:0047545">
    <property type="term" value="F:(S)-2-hydroxyglutarate dehydrogenase activity"/>
    <property type="evidence" value="ECO:0007669"/>
    <property type="project" value="UniProtKB-ARBA"/>
</dbReference>
<evidence type="ECO:0000256" key="4">
    <source>
        <dbReference type="ARBA" id="ARBA00023027"/>
    </source>
</evidence>
<reference evidence="8 9" key="1">
    <citation type="journal article" date="2015" name="Genome Announc.">
        <title>Expanding the biotechnology potential of lactobacilli through comparative genomics of 213 strains and associated genera.</title>
        <authorList>
            <person name="Sun Z."/>
            <person name="Harris H.M."/>
            <person name="McCann A."/>
            <person name="Guo C."/>
            <person name="Argimon S."/>
            <person name="Zhang W."/>
            <person name="Yang X."/>
            <person name="Jeffery I.B."/>
            <person name="Cooney J.C."/>
            <person name="Kagawa T.F."/>
            <person name="Liu W."/>
            <person name="Song Y."/>
            <person name="Salvetti E."/>
            <person name="Wrobel A."/>
            <person name="Rasinkangas P."/>
            <person name="Parkhill J."/>
            <person name="Rea M.C."/>
            <person name="O'Sullivan O."/>
            <person name="Ritari J."/>
            <person name="Douillard F.P."/>
            <person name="Paul Ross R."/>
            <person name="Yang R."/>
            <person name="Briner A.E."/>
            <person name="Felis G.E."/>
            <person name="de Vos W.M."/>
            <person name="Barrangou R."/>
            <person name="Klaenhammer T.R."/>
            <person name="Caufield P.W."/>
            <person name="Cui Y."/>
            <person name="Zhang H."/>
            <person name="O'Toole P.W."/>
        </authorList>
    </citation>
    <scope>NUCLEOTIDE SEQUENCE [LARGE SCALE GENOMIC DNA]</scope>
    <source>
        <strain evidence="8 9">DSM 22698</strain>
    </source>
</reference>
<keyword evidence="2" id="KW-0028">Amino-acid biosynthesis</keyword>
<protein>
    <submittedName>
        <fullName evidence="8">D-3-phosphoglycerate dehydrogenase</fullName>
    </submittedName>
</protein>
<keyword evidence="4" id="KW-0520">NAD</keyword>
<dbReference type="InterPro" id="IPR006139">
    <property type="entry name" value="D-isomer_2_OHA_DH_cat_dom"/>
</dbReference>
<evidence type="ECO:0000256" key="3">
    <source>
        <dbReference type="ARBA" id="ARBA00023002"/>
    </source>
</evidence>
<evidence type="ECO:0000313" key="8">
    <source>
        <dbReference type="EMBL" id="KRM87436.1"/>
    </source>
</evidence>
<dbReference type="AlphaFoldDB" id="A0A0R2CGU2"/>
<evidence type="ECO:0000313" key="9">
    <source>
        <dbReference type="Proteomes" id="UP000051789"/>
    </source>
</evidence>
<accession>A0A0R2CGU2</accession>
<dbReference type="CDD" id="cd12172">
    <property type="entry name" value="PGDH_like_2"/>
    <property type="match status" value="1"/>
</dbReference>
<dbReference type="Pfam" id="PF02826">
    <property type="entry name" value="2-Hacid_dh_C"/>
    <property type="match status" value="1"/>
</dbReference>
<comment type="caution">
    <text evidence="8">The sequence shown here is derived from an EMBL/GenBank/DDBJ whole genome shotgun (WGS) entry which is preliminary data.</text>
</comment>
<dbReference type="STRING" id="1423810.FD19_GL000940"/>
<dbReference type="Gene3D" id="3.40.50.720">
    <property type="entry name" value="NAD(P)-binding Rossmann-like Domain"/>
    <property type="match status" value="2"/>
</dbReference>
<feature type="domain" description="D-isomer specific 2-hydroxyacid dehydrogenase NAD-binding" evidence="7">
    <location>
        <begin position="107"/>
        <end position="278"/>
    </location>
</feature>
<keyword evidence="9" id="KW-1185">Reference proteome</keyword>
<name>A0A0R2CGU2_9LACO</name>
<evidence type="ECO:0000259" key="7">
    <source>
        <dbReference type="Pfam" id="PF02826"/>
    </source>
</evidence>
<dbReference type="GO" id="GO:0006564">
    <property type="term" value="P:L-serine biosynthetic process"/>
    <property type="evidence" value="ECO:0007669"/>
    <property type="project" value="UniProtKB-ARBA"/>
</dbReference>
<dbReference type="PATRIC" id="fig|1423810.4.peg.965"/>
<evidence type="ECO:0000256" key="5">
    <source>
        <dbReference type="RuleBase" id="RU003719"/>
    </source>
</evidence>
<sequence>MQAKVIVPTVADKLTDHYLAHHGYQVLTVANPSQEDILRLAPDAAAVMMISKRLTNDLYDQMPNLKVLARRGVGYDNIDVAYAASRGVWVTNTPGANARAVAEAALMDILLLARNIPQTQACMQQSGWAAAYGLLGHEVGSATVGIVGFGHIGQLLAQLLTGLGARVLIYDRHPRPTPYGSFVTWDELFRRSDYVSLHLAAVPDTIHSVSAHEFGLMPEHAGLINLARGSIVDEPALIAALQNGTIGGAALDVFAEEPLPADNPLWHLPNVLVTPHIGANTEEANRTMAMTAARMIDQVLSGQRPDFPVNEPQFK</sequence>
<comment type="similarity">
    <text evidence="1 5">Belongs to the D-isomer specific 2-hydroxyacid dehydrogenase family.</text>
</comment>
<dbReference type="SUPFAM" id="SSF52283">
    <property type="entry name" value="Formate/glycerate dehydrogenase catalytic domain-like"/>
    <property type="match status" value="1"/>
</dbReference>
<evidence type="ECO:0000259" key="6">
    <source>
        <dbReference type="Pfam" id="PF00389"/>
    </source>
</evidence>
<dbReference type="InterPro" id="IPR036291">
    <property type="entry name" value="NAD(P)-bd_dom_sf"/>
</dbReference>
<gene>
    <name evidence="8" type="ORF">FD19_GL000940</name>
</gene>
<keyword evidence="3 5" id="KW-0560">Oxidoreductase</keyword>
<dbReference type="InterPro" id="IPR050857">
    <property type="entry name" value="D-2-hydroxyacid_DH"/>
</dbReference>
<dbReference type="Pfam" id="PF00389">
    <property type="entry name" value="2-Hacid_dh"/>
    <property type="match status" value="1"/>
</dbReference>
<dbReference type="GO" id="GO:0004617">
    <property type="term" value="F:phosphoglycerate dehydrogenase activity"/>
    <property type="evidence" value="ECO:0007669"/>
    <property type="project" value="UniProtKB-ARBA"/>
</dbReference>
<evidence type="ECO:0000256" key="2">
    <source>
        <dbReference type="ARBA" id="ARBA00022605"/>
    </source>
</evidence>
<dbReference type="EMBL" id="AYZK01000002">
    <property type="protein sequence ID" value="KRM87436.1"/>
    <property type="molecule type" value="Genomic_DNA"/>
</dbReference>
<dbReference type="InterPro" id="IPR029752">
    <property type="entry name" value="D-isomer_DH_CS1"/>
</dbReference>
<organism evidence="8 9">
    <name type="scientific">Lacticaseibacillus thailandensis DSM 22698 = JCM 13996</name>
    <dbReference type="NCBI Taxonomy" id="1423810"/>
    <lineage>
        <taxon>Bacteria</taxon>
        <taxon>Bacillati</taxon>
        <taxon>Bacillota</taxon>
        <taxon>Bacilli</taxon>
        <taxon>Lactobacillales</taxon>
        <taxon>Lactobacillaceae</taxon>
        <taxon>Lacticaseibacillus</taxon>
    </lineage>
</organism>
<dbReference type="PANTHER" id="PTHR42789">
    <property type="entry name" value="D-ISOMER SPECIFIC 2-HYDROXYACID DEHYDROGENASE FAMILY PROTEIN (AFU_ORTHOLOGUE AFUA_6G10090)"/>
    <property type="match status" value="1"/>
</dbReference>
<dbReference type="PROSITE" id="PS00065">
    <property type="entry name" value="D_2_HYDROXYACID_DH_1"/>
    <property type="match status" value="1"/>
</dbReference>
<feature type="domain" description="D-isomer specific 2-hydroxyacid dehydrogenase catalytic" evidence="6">
    <location>
        <begin position="16"/>
        <end position="310"/>
    </location>
</feature>
<dbReference type="FunFam" id="3.40.50.720:FF:000041">
    <property type="entry name" value="D-3-phosphoglycerate dehydrogenase"/>
    <property type="match status" value="1"/>
</dbReference>
<dbReference type="Proteomes" id="UP000051789">
    <property type="component" value="Unassembled WGS sequence"/>
</dbReference>
<dbReference type="RefSeq" id="WP_056969193.1">
    <property type="nucleotide sequence ID" value="NZ_AYZK01000002.1"/>
</dbReference>